<accession>A0A9P6N2M5</accession>
<organism evidence="4 5">
    <name type="scientific">Entomortierella chlamydospora</name>
    <dbReference type="NCBI Taxonomy" id="101097"/>
    <lineage>
        <taxon>Eukaryota</taxon>
        <taxon>Fungi</taxon>
        <taxon>Fungi incertae sedis</taxon>
        <taxon>Mucoromycota</taxon>
        <taxon>Mortierellomycotina</taxon>
        <taxon>Mortierellomycetes</taxon>
        <taxon>Mortierellales</taxon>
        <taxon>Mortierellaceae</taxon>
        <taxon>Entomortierella</taxon>
    </lineage>
</organism>
<dbReference type="AlphaFoldDB" id="A0A9P6N2M5"/>
<keyword evidence="5" id="KW-1185">Reference proteome</keyword>
<dbReference type="OrthoDB" id="74813at2759"/>
<dbReference type="GO" id="GO:0030619">
    <property type="term" value="F:U1 snRNA binding"/>
    <property type="evidence" value="ECO:0007669"/>
    <property type="project" value="TreeGrafter"/>
</dbReference>
<feature type="domain" description="Coilin N-terminal" evidence="2">
    <location>
        <begin position="1"/>
        <end position="156"/>
    </location>
</feature>
<evidence type="ECO:0000313" key="4">
    <source>
        <dbReference type="EMBL" id="KAG0022635.1"/>
    </source>
</evidence>
<proteinExistence type="predicted"/>
<feature type="compositionally biased region" description="Low complexity" evidence="1">
    <location>
        <begin position="233"/>
        <end position="261"/>
    </location>
</feature>
<dbReference type="GO" id="GO:0015030">
    <property type="term" value="C:Cajal body"/>
    <property type="evidence" value="ECO:0007669"/>
    <property type="project" value="TreeGrafter"/>
</dbReference>
<dbReference type="GO" id="GO:0000387">
    <property type="term" value="P:spliceosomal snRNP assembly"/>
    <property type="evidence" value="ECO:0007669"/>
    <property type="project" value="TreeGrafter"/>
</dbReference>
<evidence type="ECO:0000259" key="2">
    <source>
        <dbReference type="Pfam" id="PF15862"/>
    </source>
</evidence>
<feature type="compositionally biased region" description="Polar residues" evidence="1">
    <location>
        <begin position="324"/>
        <end position="333"/>
    </location>
</feature>
<gene>
    <name evidence="4" type="ORF">BGZ80_011580</name>
</gene>
<sequence length="551" mass="59555">MRVKLVFEDPLPPYRCWYEIPSSCSTIRDLQRSIRKGFELNQFCKTTRLDLDGFFLLPSSTVAGSVRDGDLLQVMIRKKDDNLPPRSLPAAGGKKRSRESAESPQEASKNSKRMKTNPPKQAPALNGQSRASTKPGAGHQGNKPNNTNAQKNKNNPTKPQVKKSSQDLNANKRKQKQQNAGPSQNKTRPKSATTITPPQSGIAKSTTSKQVNSSTRKGKVVPPKKSNPTKTPSTSSSSTDSSESSSSSSDSSSSDDSSTSDSDSDNDDSSDSSNSVDSSDSDSEANPKSSAIPAAKVPFGCGSSGTKARNMRRKRSALAKAQLMETTSAQTQEQDQEKGTRAVESQSSPPIISTISTKKISPQSAPNVFMTTVELKDSELMSKASKSTPSKRVTRSSQKAAASNQPKDTTIGPNPSPTIARKEAAPGIEANEDQVEDKPTPPRNYEELPKLEGHPKVGDLIAYKTLEMGPSYTPIISDFKEATITSFSETDMVAEAQLSHKFRVQFEVDSDGNTILGKFDIYDETEIDLAKRGIVSLDMLSLADCRIISRK</sequence>
<reference evidence="4" key="1">
    <citation type="journal article" date="2020" name="Fungal Divers.">
        <title>Resolving the Mortierellaceae phylogeny through synthesis of multi-gene phylogenetics and phylogenomics.</title>
        <authorList>
            <person name="Vandepol N."/>
            <person name="Liber J."/>
            <person name="Desiro A."/>
            <person name="Na H."/>
            <person name="Kennedy M."/>
            <person name="Barry K."/>
            <person name="Grigoriev I.V."/>
            <person name="Miller A.N."/>
            <person name="O'Donnell K."/>
            <person name="Stajich J.E."/>
            <person name="Bonito G."/>
        </authorList>
    </citation>
    <scope>NUCLEOTIDE SEQUENCE</scope>
    <source>
        <strain evidence="4">NRRL 2769</strain>
    </source>
</reference>
<dbReference type="Proteomes" id="UP000703661">
    <property type="component" value="Unassembled WGS sequence"/>
</dbReference>
<feature type="compositionally biased region" description="Low complexity" evidence="1">
    <location>
        <begin position="142"/>
        <end position="163"/>
    </location>
</feature>
<evidence type="ECO:0000256" key="1">
    <source>
        <dbReference type="SAM" id="MobiDB-lite"/>
    </source>
</evidence>
<dbReference type="EMBL" id="JAAAID010000095">
    <property type="protein sequence ID" value="KAG0022635.1"/>
    <property type="molecule type" value="Genomic_DNA"/>
</dbReference>
<name>A0A9P6N2M5_9FUNG</name>
<comment type="caution">
    <text evidence="4">The sequence shown here is derived from an EMBL/GenBank/DDBJ whole genome shotgun (WGS) entry which is preliminary data.</text>
</comment>
<evidence type="ECO:0008006" key="6">
    <source>
        <dbReference type="Google" id="ProtNLM"/>
    </source>
</evidence>
<dbReference type="PANTHER" id="PTHR15197:SF0">
    <property type="entry name" value="COILIN"/>
    <property type="match status" value="1"/>
</dbReference>
<evidence type="ECO:0000259" key="3">
    <source>
        <dbReference type="Pfam" id="PF23086"/>
    </source>
</evidence>
<dbReference type="GO" id="GO:0030620">
    <property type="term" value="F:U2 snRNA binding"/>
    <property type="evidence" value="ECO:0007669"/>
    <property type="project" value="TreeGrafter"/>
</dbReference>
<dbReference type="PANTHER" id="PTHR15197">
    <property type="entry name" value="COILIN P80"/>
    <property type="match status" value="1"/>
</dbReference>
<feature type="compositionally biased region" description="Basic and acidic residues" evidence="1">
    <location>
        <begin position="436"/>
        <end position="451"/>
    </location>
</feature>
<dbReference type="InterPro" id="IPR031722">
    <property type="entry name" value="Coilin_N"/>
</dbReference>
<feature type="compositionally biased region" description="Polar residues" evidence="1">
    <location>
        <begin position="177"/>
        <end position="215"/>
    </location>
</feature>
<feature type="compositionally biased region" description="Low complexity" evidence="1">
    <location>
        <begin position="345"/>
        <end position="364"/>
    </location>
</feature>
<feature type="compositionally biased region" description="Polar residues" evidence="1">
    <location>
        <begin position="384"/>
        <end position="413"/>
    </location>
</feature>
<dbReference type="InterPro" id="IPR024822">
    <property type="entry name" value="Coilin"/>
</dbReference>
<feature type="domain" description="Coilin tudor" evidence="3">
    <location>
        <begin position="443"/>
        <end position="550"/>
    </location>
</feature>
<dbReference type="Pfam" id="PF23086">
    <property type="entry name" value="Tudor_Coilin"/>
    <property type="match status" value="1"/>
</dbReference>
<evidence type="ECO:0000313" key="5">
    <source>
        <dbReference type="Proteomes" id="UP000703661"/>
    </source>
</evidence>
<protein>
    <recommendedName>
        <fullName evidence="6">Coilin</fullName>
    </recommendedName>
</protein>
<dbReference type="Pfam" id="PF15862">
    <property type="entry name" value="Coilin_N"/>
    <property type="match status" value="1"/>
</dbReference>
<feature type="region of interest" description="Disordered" evidence="1">
    <location>
        <begin position="77"/>
        <end position="451"/>
    </location>
</feature>
<dbReference type="InterPro" id="IPR056398">
    <property type="entry name" value="Tudor_Coilin"/>
</dbReference>